<dbReference type="Proteomes" id="UP001201262">
    <property type="component" value="Unassembled WGS sequence"/>
</dbReference>
<evidence type="ECO:0000313" key="2">
    <source>
        <dbReference type="Proteomes" id="UP001201262"/>
    </source>
</evidence>
<dbReference type="EMBL" id="JAJTJA010000005">
    <property type="protein sequence ID" value="KAH8698580.1"/>
    <property type="molecule type" value="Genomic_DNA"/>
</dbReference>
<keyword evidence="2" id="KW-1185">Reference proteome</keyword>
<dbReference type="AlphaFoldDB" id="A0AAD4Q1K6"/>
<proteinExistence type="predicted"/>
<sequence length="78" mass="8589">MKEMHRAGVHTTKTPTPGAFSLFVETLIGWSGLTLMLQRLSPTLDQVCCDYETALVKGFGEAMIDDQAEGLPLNTKIY</sequence>
<accession>A0AAD4Q1K6</accession>
<name>A0AAD4Q1K6_9EURO</name>
<gene>
    <name evidence="1" type="ORF">BGW36DRAFT_426281</name>
</gene>
<dbReference type="GeneID" id="70250528"/>
<reference evidence="1" key="1">
    <citation type="submission" date="2021-12" db="EMBL/GenBank/DDBJ databases">
        <title>Convergent genome expansion in fungi linked to evolution of root-endophyte symbiosis.</title>
        <authorList>
            <consortium name="DOE Joint Genome Institute"/>
            <person name="Ke Y.-H."/>
            <person name="Bonito G."/>
            <person name="Liao H.-L."/>
            <person name="Looney B."/>
            <person name="Rojas-Flechas A."/>
            <person name="Nash J."/>
            <person name="Hameed K."/>
            <person name="Schadt C."/>
            <person name="Martin F."/>
            <person name="Crous P.W."/>
            <person name="Miettinen O."/>
            <person name="Magnuson J.K."/>
            <person name="Labbe J."/>
            <person name="Jacobson D."/>
            <person name="Doktycz M.J."/>
            <person name="Veneault-Fourrey C."/>
            <person name="Kuo A."/>
            <person name="Mondo S."/>
            <person name="Calhoun S."/>
            <person name="Riley R."/>
            <person name="Ohm R."/>
            <person name="LaButti K."/>
            <person name="Andreopoulos B."/>
            <person name="Pangilinan J."/>
            <person name="Nolan M."/>
            <person name="Tritt A."/>
            <person name="Clum A."/>
            <person name="Lipzen A."/>
            <person name="Daum C."/>
            <person name="Barry K."/>
            <person name="Grigoriev I.V."/>
            <person name="Vilgalys R."/>
        </authorList>
    </citation>
    <scope>NUCLEOTIDE SEQUENCE</scope>
    <source>
        <strain evidence="1">PMI_201</strain>
    </source>
</reference>
<dbReference type="RefSeq" id="XP_046073044.1">
    <property type="nucleotide sequence ID" value="XM_046220241.1"/>
</dbReference>
<evidence type="ECO:0000313" key="1">
    <source>
        <dbReference type="EMBL" id="KAH8698580.1"/>
    </source>
</evidence>
<protein>
    <submittedName>
        <fullName evidence="1">Uncharacterized protein</fullName>
    </submittedName>
</protein>
<organism evidence="1 2">
    <name type="scientific">Talaromyces proteolyticus</name>
    <dbReference type="NCBI Taxonomy" id="1131652"/>
    <lineage>
        <taxon>Eukaryota</taxon>
        <taxon>Fungi</taxon>
        <taxon>Dikarya</taxon>
        <taxon>Ascomycota</taxon>
        <taxon>Pezizomycotina</taxon>
        <taxon>Eurotiomycetes</taxon>
        <taxon>Eurotiomycetidae</taxon>
        <taxon>Eurotiales</taxon>
        <taxon>Trichocomaceae</taxon>
        <taxon>Talaromyces</taxon>
        <taxon>Talaromyces sect. Bacilispori</taxon>
    </lineage>
</organism>
<comment type="caution">
    <text evidence="1">The sequence shown here is derived from an EMBL/GenBank/DDBJ whole genome shotgun (WGS) entry which is preliminary data.</text>
</comment>